<feature type="region of interest" description="Disordered" evidence="1">
    <location>
        <begin position="21"/>
        <end position="67"/>
    </location>
</feature>
<gene>
    <name evidence="3" type="ORF">LKD36_09180</name>
</gene>
<proteinExistence type="predicted"/>
<reference evidence="3 4" key="1">
    <citation type="submission" date="2021-10" db="EMBL/GenBank/DDBJ databases">
        <title>Anaerobic single-cell dispensing facilitates the cultivation of human gut bacteria.</title>
        <authorList>
            <person name="Afrizal A."/>
        </authorList>
    </citation>
    <scope>NUCLEOTIDE SEQUENCE [LARGE SCALE GENOMIC DNA]</scope>
    <source>
        <strain evidence="3 4">CLA-AA-H276</strain>
    </source>
</reference>
<keyword evidence="2" id="KW-0732">Signal</keyword>
<feature type="compositionally biased region" description="Low complexity" evidence="1">
    <location>
        <begin position="21"/>
        <end position="50"/>
    </location>
</feature>
<dbReference type="PROSITE" id="PS51257">
    <property type="entry name" value="PROKAR_LIPOPROTEIN"/>
    <property type="match status" value="1"/>
</dbReference>
<dbReference type="Proteomes" id="UP001198220">
    <property type="component" value="Unassembled WGS sequence"/>
</dbReference>
<dbReference type="RefSeq" id="WP_308459450.1">
    <property type="nucleotide sequence ID" value="NZ_JAJEPS010000008.1"/>
</dbReference>
<comment type="caution">
    <text evidence="3">The sequence shown here is derived from an EMBL/GenBank/DDBJ whole genome shotgun (WGS) entry which is preliminary data.</text>
</comment>
<feature type="signal peptide" evidence="2">
    <location>
        <begin position="1"/>
        <end position="24"/>
    </location>
</feature>
<name>A0AAE3A6K2_9FIRM</name>
<evidence type="ECO:0000256" key="2">
    <source>
        <dbReference type="SAM" id="SignalP"/>
    </source>
</evidence>
<accession>A0AAE3A6K2</accession>
<evidence type="ECO:0000313" key="4">
    <source>
        <dbReference type="Proteomes" id="UP001198220"/>
    </source>
</evidence>
<keyword evidence="4" id="KW-1185">Reference proteome</keyword>
<organism evidence="3 4">
    <name type="scientific">Hominiventricola filiformis</name>
    <dbReference type="NCBI Taxonomy" id="2885352"/>
    <lineage>
        <taxon>Bacteria</taxon>
        <taxon>Bacillati</taxon>
        <taxon>Bacillota</taxon>
        <taxon>Clostridia</taxon>
        <taxon>Lachnospirales</taxon>
        <taxon>Lachnospiraceae</taxon>
        <taxon>Hominiventricola</taxon>
    </lineage>
</organism>
<feature type="chain" id="PRO_5042175538" evidence="2">
    <location>
        <begin position="25"/>
        <end position="67"/>
    </location>
</feature>
<dbReference type="EMBL" id="JAJEPS010000008">
    <property type="protein sequence ID" value="MCC2126354.1"/>
    <property type="molecule type" value="Genomic_DNA"/>
</dbReference>
<dbReference type="AlphaFoldDB" id="A0AAE3A6K2"/>
<sequence length="67" mass="6850">MRRKTRWMALFMAAAMMMTGCGSSGSTESTDAAADTASAAESVSTDTSSAGGTHRAVPQAGRIHRGV</sequence>
<evidence type="ECO:0000256" key="1">
    <source>
        <dbReference type="SAM" id="MobiDB-lite"/>
    </source>
</evidence>
<evidence type="ECO:0000313" key="3">
    <source>
        <dbReference type="EMBL" id="MCC2126354.1"/>
    </source>
</evidence>
<protein>
    <submittedName>
        <fullName evidence="3">Uncharacterized protein</fullName>
    </submittedName>
</protein>